<feature type="transmembrane region" description="Helical" evidence="1">
    <location>
        <begin position="84"/>
        <end position="102"/>
    </location>
</feature>
<feature type="domain" description="Putative zinc-finger" evidence="2">
    <location>
        <begin position="3"/>
        <end position="38"/>
    </location>
</feature>
<evidence type="ECO:0000256" key="1">
    <source>
        <dbReference type="SAM" id="Phobius"/>
    </source>
</evidence>
<dbReference type="InterPro" id="IPR027383">
    <property type="entry name" value="Znf_put"/>
</dbReference>
<keyword evidence="1" id="KW-1133">Transmembrane helix</keyword>
<evidence type="ECO:0000259" key="2">
    <source>
        <dbReference type="Pfam" id="PF13490"/>
    </source>
</evidence>
<feature type="transmembrane region" description="Helical" evidence="1">
    <location>
        <begin position="141"/>
        <end position="159"/>
    </location>
</feature>
<proteinExistence type="predicted"/>
<keyword evidence="1" id="KW-0472">Membrane</keyword>
<reference evidence="3 4" key="1">
    <citation type="journal article" date="2019" name="Int. J. Syst. Evol. Microbiol.">
        <title>The Global Catalogue of Microorganisms (GCM) 10K type strain sequencing project: providing services to taxonomists for standard genome sequencing and annotation.</title>
        <authorList>
            <consortium name="The Broad Institute Genomics Platform"/>
            <consortium name="The Broad Institute Genome Sequencing Center for Infectious Disease"/>
            <person name="Wu L."/>
            <person name="Ma J."/>
        </authorList>
    </citation>
    <scope>NUCLEOTIDE SEQUENCE [LARGE SCALE GENOMIC DNA]</scope>
    <source>
        <strain evidence="3 4">JCM 3380</strain>
    </source>
</reference>
<dbReference type="Proteomes" id="UP001500416">
    <property type="component" value="Unassembled WGS sequence"/>
</dbReference>
<organism evidence="3 4">
    <name type="scientific">Saccharothrix mutabilis subsp. mutabilis</name>
    <dbReference type="NCBI Taxonomy" id="66855"/>
    <lineage>
        <taxon>Bacteria</taxon>
        <taxon>Bacillati</taxon>
        <taxon>Actinomycetota</taxon>
        <taxon>Actinomycetes</taxon>
        <taxon>Pseudonocardiales</taxon>
        <taxon>Pseudonocardiaceae</taxon>
        <taxon>Saccharothrix</taxon>
    </lineage>
</organism>
<keyword evidence="1" id="KW-0812">Transmembrane</keyword>
<feature type="transmembrane region" description="Helical" evidence="1">
    <location>
        <begin position="114"/>
        <end position="134"/>
    </location>
</feature>
<feature type="transmembrane region" description="Helical" evidence="1">
    <location>
        <begin position="171"/>
        <end position="191"/>
    </location>
</feature>
<evidence type="ECO:0000313" key="4">
    <source>
        <dbReference type="Proteomes" id="UP001500416"/>
    </source>
</evidence>
<protein>
    <recommendedName>
        <fullName evidence="2">Putative zinc-finger domain-containing protein</fullName>
    </recommendedName>
</protein>
<gene>
    <name evidence="3" type="ORF">GCM10010492_76110</name>
</gene>
<dbReference type="Pfam" id="PF13490">
    <property type="entry name" value="zf-HC2"/>
    <property type="match status" value="1"/>
</dbReference>
<comment type="caution">
    <text evidence="3">The sequence shown here is derived from an EMBL/GenBank/DDBJ whole genome shotgun (WGS) entry which is preliminary data.</text>
</comment>
<sequence length="198" mass="20148">MDCDDIRETLSARLDGEAGPADAERFADEHLEDCGGCARWLDRAAAVTRRVRVSAAVAGPDVTAAVLALVPPAPARGPARLRSALGVLGAAQCAAGLVVLAAPSSSALIAHSPTAFETGAWRCAVGVALAVAAVRRTPPATLIPLLCTVVALLAVRHLAGGPVHGWSPAAHALDVVAHVLDAVALALLLALRRTRAPR</sequence>
<keyword evidence="4" id="KW-1185">Reference proteome</keyword>
<dbReference type="EMBL" id="BAAABU010000037">
    <property type="protein sequence ID" value="GAA0263839.1"/>
    <property type="molecule type" value="Genomic_DNA"/>
</dbReference>
<dbReference type="RefSeq" id="WP_343940336.1">
    <property type="nucleotide sequence ID" value="NZ_BAAABU010000037.1"/>
</dbReference>
<evidence type="ECO:0000313" key="3">
    <source>
        <dbReference type="EMBL" id="GAA0263839.1"/>
    </source>
</evidence>
<accession>A0ABN0UWW4</accession>
<name>A0ABN0UWW4_9PSEU</name>